<accession>A0ACB7Z7Y0</accession>
<dbReference type="Proteomes" id="UP000828048">
    <property type="component" value="Chromosome 4"/>
</dbReference>
<keyword evidence="2" id="KW-1185">Reference proteome</keyword>
<protein>
    <submittedName>
        <fullName evidence="1">Uncharacterized protein</fullName>
    </submittedName>
</protein>
<name>A0ACB7Z7Y0_9ERIC</name>
<sequence>MNGGPRWLDANENRDRQRDRRGERSMKSGQNGAVLGNMYNHNALIIRGIILRVQGCHIQIPATAISDELPGGYQEHKPMELPQFQEALECDVCKCSFNTFRRRSPFQILQHHCRCCGRTLCAEHSSNQMALPQFGIHSCVRVCSDCFSNGCRDRSSKSNTSASLDGVNLLTDGFSSLDIGTVADSNPKSTAEKIPVLGTVECKCGMPLCICEAPAPSRDAVFLPNKCTSTTTAQLNPKAKKTEAIPRNRRCTSNSQQFMISSHGQVSDGGSVKAQMDYEVNGEGLREAIKNGDTSAVKELLTKGVDASYCDKQGLSLLHLAALFNRTEIAFALMEYGASLDRKNLQGETPLDCAPATLQYKMQKKREESEQLDPRNII</sequence>
<organism evidence="1 2">
    <name type="scientific">Vaccinium darrowii</name>
    <dbReference type="NCBI Taxonomy" id="229202"/>
    <lineage>
        <taxon>Eukaryota</taxon>
        <taxon>Viridiplantae</taxon>
        <taxon>Streptophyta</taxon>
        <taxon>Embryophyta</taxon>
        <taxon>Tracheophyta</taxon>
        <taxon>Spermatophyta</taxon>
        <taxon>Magnoliopsida</taxon>
        <taxon>eudicotyledons</taxon>
        <taxon>Gunneridae</taxon>
        <taxon>Pentapetalae</taxon>
        <taxon>asterids</taxon>
        <taxon>Ericales</taxon>
        <taxon>Ericaceae</taxon>
        <taxon>Vaccinioideae</taxon>
        <taxon>Vaccinieae</taxon>
        <taxon>Vaccinium</taxon>
    </lineage>
</organism>
<gene>
    <name evidence="1" type="ORF">Vadar_033915</name>
</gene>
<reference evidence="1 2" key="1">
    <citation type="journal article" date="2021" name="Hortic Res">
        <title>High-quality reference genome and annotation aids understanding of berry development for evergreen blueberry (Vaccinium darrowii).</title>
        <authorList>
            <person name="Yu J."/>
            <person name="Hulse-Kemp A.M."/>
            <person name="Babiker E."/>
            <person name="Staton M."/>
        </authorList>
    </citation>
    <scope>NUCLEOTIDE SEQUENCE [LARGE SCALE GENOMIC DNA]</scope>
    <source>
        <strain evidence="2">cv. NJ 8807/NJ 8810</strain>
        <tissue evidence="1">Young leaf</tissue>
    </source>
</reference>
<proteinExistence type="predicted"/>
<comment type="caution">
    <text evidence="1">The sequence shown here is derived from an EMBL/GenBank/DDBJ whole genome shotgun (WGS) entry which is preliminary data.</text>
</comment>
<evidence type="ECO:0000313" key="1">
    <source>
        <dbReference type="EMBL" id="KAH7862031.1"/>
    </source>
</evidence>
<dbReference type="EMBL" id="CM037154">
    <property type="protein sequence ID" value="KAH7862031.1"/>
    <property type="molecule type" value="Genomic_DNA"/>
</dbReference>
<evidence type="ECO:0000313" key="2">
    <source>
        <dbReference type="Proteomes" id="UP000828048"/>
    </source>
</evidence>